<dbReference type="RefSeq" id="WP_379142274.1">
    <property type="nucleotide sequence ID" value="NZ_JBHUEN010000022.1"/>
</dbReference>
<proteinExistence type="predicted"/>
<sequence length="484" mass="52319">MTKYGLVADRKLRRSALVSGLAVASLLFGAQVSLAQVTQNQPVEAPAEAPVTENAPVEAPATEAPATEAPAGEAPSDDAASDMPRDPDAAATEDADDKTVPSGPPAEPAPEPDPISAQIGREGLKATAKSLAALPDPTDAQRFALAGVQFLSGVESALQLRWQMDLSTQVSDLPLLRLPLPPNPDPKPFRPESVKELFVAVDNSMIEARKALVPLGKDDFGLTIALDDLWFDIDSNGVRDDSESLMPILTSLMGGIGVDDQAQALPVVRFDRADADWLLAYTHMLSGVSSVVQAYDPTEAIARVTEARKKFGYMTAGEMYGMYVPLDFVDAAAVIVRSLRGQPNVEKATRAKSEFLAMFAANKSFWKRVETETDNQAEWIPNARQQSAMGIELPPETGEMWQAVLTEGEDILNGRTLLPFWRGNFGINVGRMFTDPRPIDLIDWFQGAGALPYLESGKIASFEAARRFGDLFYGNGMLVSLWLN</sequence>
<protein>
    <submittedName>
        <fullName evidence="3">Uncharacterized protein</fullName>
    </submittedName>
</protein>
<keyword evidence="2" id="KW-0732">Signal</keyword>
<dbReference type="EMBL" id="JBHUEN010000022">
    <property type="protein sequence ID" value="MFD1881981.1"/>
    <property type="molecule type" value="Genomic_DNA"/>
</dbReference>
<comment type="caution">
    <text evidence="3">The sequence shown here is derived from an EMBL/GenBank/DDBJ whole genome shotgun (WGS) entry which is preliminary data.</text>
</comment>
<feature type="compositionally biased region" description="Pro residues" evidence="1">
    <location>
        <begin position="102"/>
        <end position="113"/>
    </location>
</feature>
<dbReference type="Proteomes" id="UP001597213">
    <property type="component" value="Unassembled WGS sequence"/>
</dbReference>
<evidence type="ECO:0000313" key="3">
    <source>
        <dbReference type="EMBL" id="MFD1881981.1"/>
    </source>
</evidence>
<evidence type="ECO:0000256" key="1">
    <source>
        <dbReference type="SAM" id="MobiDB-lite"/>
    </source>
</evidence>
<feature type="signal peptide" evidence="2">
    <location>
        <begin position="1"/>
        <end position="35"/>
    </location>
</feature>
<gene>
    <name evidence="3" type="ORF">ACFSCT_09655</name>
</gene>
<reference evidence="4" key="1">
    <citation type="journal article" date="2019" name="Int. J. Syst. Evol. Microbiol.">
        <title>The Global Catalogue of Microorganisms (GCM) 10K type strain sequencing project: providing services to taxonomists for standard genome sequencing and annotation.</title>
        <authorList>
            <consortium name="The Broad Institute Genomics Platform"/>
            <consortium name="The Broad Institute Genome Sequencing Center for Infectious Disease"/>
            <person name="Wu L."/>
            <person name="Ma J."/>
        </authorList>
    </citation>
    <scope>NUCLEOTIDE SEQUENCE [LARGE SCALE GENOMIC DNA]</scope>
    <source>
        <strain evidence="4">CCUG 56029</strain>
    </source>
</reference>
<feature type="chain" id="PRO_5046951738" evidence="2">
    <location>
        <begin position="36"/>
        <end position="484"/>
    </location>
</feature>
<keyword evidence="4" id="KW-1185">Reference proteome</keyword>
<organism evidence="3 4">
    <name type="scientific">Paracoccus pacificus</name>
    <dbReference type="NCBI Taxonomy" id="1463598"/>
    <lineage>
        <taxon>Bacteria</taxon>
        <taxon>Pseudomonadati</taxon>
        <taxon>Pseudomonadota</taxon>
        <taxon>Alphaproteobacteria</taxon>
        <taxon>Rhodobacterales</taxon>
        <taxon>Paracoccaceae</taxon>
        <taxon>Paracoccus</taxon>
    </lineage>
</organism>
<evidence type="ECO:0000256" key="2">
    <source>
        <dbReference type="SAM" id="SignalP"/>
    </source>
</evidence>
<feature type="region of interest" description="Disordered" evidence="1">
    <location>
        <begin position="44"/>
        <end position="117"/>
    </location>
</feature>
<feature type="compositionally biased region" description="Low complexity" evidence="1">
    <location>
        <begin position="52"/>
        <end position="74"/>
    </location>
</feature>
<evidence type="ECO:0000313" key="4">
    <source>
        <dbReference type="Proteomes" id="UP001597213"/>
    </source>
</evidence>
<accession>A0ABW4R6R4</accession>
<name>A0ABW4R6R4_9RHOB</name>